<comment type="caution">
    <text evidence="2">The sequence shown here is derived from an EMBL/GenBank/DDBJ whole genome shotgun (WGS) entry which is preliminary data.</text>
</comment>
<feature type="transmembrane region" description="Helical" evidence="1">
    <location>
        <begin position="420"/>
        <end position="442"/>
    </location>
</feature>
<evidence type="ECO:0000313" key="2">
    <source>
        <dbReference type="EMBL" id="OGF78035.1"/>
    </source>
</evidence>
<evidence type="ECO:0000313" key="3">
    <source>
        <dbReference type="Proteomes" id="UP000177723"/>
    </source>
</evidence>
<protein>
    <recommendedName>
        <fullName evidence="4">Glycosyltransferase RgtA/B/C/D-like domain-containing protein</fullName>
    </recommendedName>
</protein>
<gene>
    <name evidence="2" type="ORF">A3F23_02200</name>
</gene>
<feature type="transmembrane region" description="Helical" evidence="1">
    <location>
        <begin position="179"/>
        <end position="195"/>
    </location>
</feature>
<dbReference type="AlphaFoldDB" id="A0A1F5WQU6"/>
<name>A0A1F5WQU6_9BACT</name>
<accession>A0A1F5WQU6</accession>
<keyword evidence="1" id="KW-0472">Membrane</keyword>
<feature type="transmembrane region" description="Helical" evidence="1">
    <location>
        <begin position="101"/>
        <end position="119"/>
    </location>
</feature>
<feature type="transmembrane region" description="Helical" evidence="1">
    <location>
        <begin position="325"/>
        <end position="344"/>
    </location>
</feature>
<dbReference type="Proteomes" id="UP000177723">
    <property type="component" value="Unassembled WGS sequence"/>
</dbReference>
<dbReference type="EMBL" id="MFHT01000006">
    <property type="protein sequence ID" value="OGF78035.1"/>
    <property type="molecule type" value="Genomic_DNA"/>
</dbReference>
<feature type="transmembrane region" description="Helical" evidence="1">
    <location>
        <begin position="21"/>
        <end position="44"/>
    </location>
</feature>
<feature type="transmembrane region" description="Helical" evidence="1">
    <location>
        <begin position="73"/>
        <end position="94"/>
    </location>
</feature>
<organism evidence="2 3">
    <name type="scientific">Candidatus Giovannonibacteria bacterium RIFCSPHIGHO2_12_FULL_43_15</name>
    <dbReference type="NCBI Taxonomy" id="1798341"/>
    <lineage>
        <taxon>Bacteria</taxon>
        <taxon>Candidatus Giovannoniibacteriota</taxon>
    </lineage>
</organism>
<feature type="transmembrane region" description="Helical" evidence="1">
    <location>
        <begin position="392"/>
        <end position="411"/>
    </location>
</feature>
<reference evidence="2 3" key="1">
    <citation type="journal article" date="2016" name="Nat. Commun.">
        <title>Thousands of microbial genomes shed light on interconnected biogeochemical processes in an aquifer system.</title>
        <authorList>
            <person name="Anantharaman K."/>
            <person name="Brown C.T."/>
            <person name="Hug L.A."/>
            <person name="Sharon I."/>
            <person name="Castelle C.J."/>
            <person name="Probst A.J."/>
            <person name="Thomas B.C."/>
            <person name="Singh A."/>
            <person name="Wilkins M.J."/>
            <person name="Karaoz U."/>
            <person name="Brodie E.L."/>
            <person name="Williams K.H."/>
            <person name="Hubbard S.S."/>
            <person name="Banfield J.F."/>
        </authorList>
    </citation>
    <scope>NUCLEOTIDE SEQUENCE [LARGE SCALE GENOMIC DNA]</scope>
</reference>
<evidence type="ECO:0008006" key="4">
    <source>
        <dbReference type="Google" id="ProtNLM"/>
    </source>
</evidence>
<feature type="transmembrane region" description="Helical" evidence="1">
    <location>
        <begin position="202"/>
        <end position="221"/>
    </location>
</feature>
<keyword evidence="1" id="KW-1133">Transmembrane helix</keyword>
<evidence type="ECO:0000256" key="1">
    <source>
        <dbReference type="SAM" id="Phobius"/>
    </source>
</evidence>
<feature type="transmembrane region" description="Helical" evidence="1">
    <location>
        <begin position="351"/>
        <end position="380"/>
    </location>
</feature>
<feature type="transmembrane region" description="Helical" evidence="1">
    <location>
        <begin position="156"/>
        <end position="173"/>
    </location>
</feature>
<feature type="transmembrane region" description="Helical" evidence="1">
    <location>
        <begin position="257"/>
        <end position="279"/>
    </location>
</feature>
<sequence>MAEAFVIRKSSFRIFRRFGEIFRPESWIFLLAFLTGVIATAWSYSHGYITAYGDAESHLNIAKRVIDSLTPGFAQLGGIWLPLPHIFLIPFVYFDWLWRSGLAGSIVSGIAFIISAVYIYKLTFLLTENKLASFLAALVFISNPNILYLQSTPMTELSLIVFFVLSSYHFILFLKNEELLPLIMAALFGFCATLSRYDGWALVLMEAGILFLYYFPVAFGFGRTDEPETESEASDDVASPEGRSLLAETWSLFEGRLILFSTLAFVGIALWLFWGFLILGDPMYFTHSQFSANSQQQSWLARGELPAYHNIFVALKYYFVTSVSSAGVFIFIAALVGMFAFIFNRENKNRFFILLLLLVPFFFNVATLFLGQSVIFIPSITPITFEWTLFNVRYGVMMAPFAAIFLGYLAYKSGIFGKALLVALIIIQTALYVIGFSPVLALDDGTRGLSSFIAKIPDAQNFMASNYDYGIVLTDDYARTVSIIRTNIPMKNIIYIGNKPYWEESLVAPEKYARWIVMQKDDAVWKNIYDRPEVNARLFKYFNKVYTSEDILIFRRIEDN</sequence>
<keyword evidence="1" id="KW-0812">Transmembrane</keyword>
<proteinExistence type="predicted"/>